<name>A0A2R6PNQ8_9APHY</name>
<dbReference type="AlphaFoldDB" id="A0A2R6PNQ8"/>
<gene>
    <name evidence="2" type="ORF">PHLCEN_2v4404</name>
</gene>
<keyword evidence="3" id="KW-1185">Reference proteome</keyword>
<feature type="region of interest" description="Disordered" evidence="1">
    <location>
        <begin position="67"/>
        <end position="93"/>
    </location>
</feature>
<evidence type="ECO:0000313" key="2">
    <source>
        <dbReference type="EMBL" id="PSR94672.1"/>
    </source>
</evidence>
<dbReference type="EMBL" id="MLYV02000446">
    <property type="protein sequence ID" value="PSR94672.1"/>
    <property type="molecule type" value="Genomic_DNA"/>
</dbReference>
<accession>A0A2R6PNQ8</accession>
<sequence>MHPRRQPRTPSCSQRNTRFVELERQTNYIQNEVERMRDESILMRKETKAMMMEVASWMDDDLAFERDDEQASTSALSQSMQEPSIQTQPDVSDKVHVPQENAGDLKMHNADVFGWDSGSDLAAERSLECKEQDLPMRLDILCAMAMDISQQLDSGFLDGETSGRQLPSTPKSCIRDKETRSKYGELHGEDGSTKGFKKRGNTPSSAAKNVRFVVSKTALTPGRKGR</sequence>
<feature type="compositionally biased region" description="Basic and acidic residues" evidence="1">
    <location>
        <begin position="173"/>
        <end position="192"/>
    </location>
</feature>
<evidence type="ECO:0000256" key="1">
    <source>
        <dbReference type="SAM" id="MobiDB-lite"/>
    </source>
</evidence>
<feature type="region of interest" description="Disordered" evidence="1">
    <location>
        <begin position="156"/>
        <end position="226"/>
    </location>
</feature>
<feature type="compositionally biased region" description="Polar residues" evidence="1">
    <location>
        <begin position="71"/>
        <end position="90"/>
    </location>
</feature>
<evidence type="ECO:0000313" key="3">
    <source>
        <dbReference type="Proteomes" id="UP000186601"/>
    </source>
</evidence>
<reference evidence="2 3" key="1">
    <citation type="submission" date="2018-02" db="EMBL/GenBank/DDBJ databases">
        <title>Genome sequence of the basidiomycete white-rot fungus Phlebia centrifuga.</title>
        <authorList>
            <person name="Granchi Z."/>
            <person name="Peng M."/>
            <person name="de Vries R.P."/>
            <person name="Hilden K."/>
            <person name="Makela M.R."/>
            <person name="Grigoriev I."/>
            <person name="Riley R."/>
        </authorList>
    </citation>
    <scope>NUCLEOTIDE SEQUENCE [LARGE SCALE GENOMIC DNA]</scope>
    <source>
        <strain evidence="2 3">FBCC195</strain>
    </source>
</reference>
<dbReference type="Proteomes" id="UP000186601">
    <property type="component" value="Unassembled WGS sequence"/>
</dbReference>
<feature type="compositionally biased region" description="Polar residues" evidence="1">
    <location>
        <begin position="162"/>
        <end position="171"/>
    </location>
</feature>
<proteinExistence type="predicted"/>
<comment type="caution">
    <text evidence="2">The sequence shown here is derived from an EMBL/GenBank/DDBJ whole genome shotgun (WGS) entry which is preliminary data.</text>
</comment>
<protein>
    <submittedName>
        <fullName evidence="2">Uncharacterized protein</fullName>
    </submittedName>
</protein>
<organism evidence="2 3">
    <name type="scientific">Hermanssonia centrifuga</name>
    <dbReference type="NCBI Taxonomy" id="98765"/>
    <lineage>
        <taxon>Eukaryota</taxon>
        <taxon>Fungi</taxon>
        <taxon>Dikarya</taxon>
        <taxon>Basidiomycota</taxon>
        <taxon>Agaricomycotina</taxon>
        <taxon>Agaricomycetes</taxon>
        <taxon>Polyporales</taxon>
        <taxon>Meruliaceae</taxon>
        <taxon>Hermanssonia</taxon>
    </lineage>
</organism>